<dbReference type="Proteomes" id="UP000286576">
    <property type="component" value="Unassembled WGS sequence"/>
</dbReference>
<proteinExistence type="predicted"/>
<dbReference type="AlphaFoldDB" id="A0A418NT72"/>
<name>A0A418NT72_9SPHN</name>
<accession>A0A418NT72</accession>
<evidence type="ECO:0000313" key="2">
    <source>
        <dbReference type="Proteomes" id="UP000286576"/>
    </source>
</evidence>
<evidence type="ECO:0000313" key="1">
    <source>
        <dbReference type="EMBL" id="RIV86835.1"/>
    </source>
</evidence>
<organism evidence="1 2">
    <name type="scientific">Aurantiacibacter zhengii</name>
    <dbReference type="NCBI Taxonomy" id="2307003"/>
    <lineage>
        <taxon>Bacteria</taxon>
        <taxon>Pseudomonadati</taxon>
        <taxon>Pseudomonadota</taxon>
        <taxon>Alphaproteobacteria</taxon>
        <taxon>Sphingomonadales</taxon>
        <taxon>Erythrobacteraceae</taxon>
        <taxon>Aurantiacibacter</taxon>
    </lineage>
</organism>
<sequence>MVEEVRLLKIEVSPLQLAEWLIHGIAVIISLLQVDSVNDRTLWPIPRAQVIWERIGNIQGRVINFLREDFVAVLTPYPFLKFVLKAVRLSIQ</sequence>
<dbReference type="EMBL" id="QXFL01000003">
    <property type="protein sequence ID" value="RIV86835.1"/>
    <property type="molecule type" value="Genomic_DNA"/>
</dbReference>
<reference evidence="1 2" key="1">
    <citation type="submission" date="2018-08" db="EMBL/GenBank/DDBJ databases">
        <title>Erythrobacter zhengii sp.nov., a bacterium isolated from deep-sea sediment.</title>
        <authorList>
            <person name="Fang C."/>
            <person name="Wu Y.-H."/>
            <person name="Sun C."/>
            <person name="Wang H."/>
            <person name="Cheng H."/>
            <person name="Meng F.-X."/>
            <person name="Wang C.-S."/>
            <person name="Xu X.-W."/>
        </authorList>
    </citation>
    <scope>NUCLEOTIDE SEQUENCE [LARGE SCALE GENOMIC DNA]</scope>
    <source>
        <strain evidence="1 2">V18</strain>
    </source>
</reference>
<keyword evidence="2" id="KW-1185">Reference proteome</keyword>
<comment type="caution">
    <text evidence="1">The sequence shown here is derived from an EMBL/GenBank/DDBJ whole genome shotgun (WGS) entry which is preliminary data.</text>
</comment>
<gene>
    <name evidence="1" type="ORF">D2V07_09135</name>
</gene>
<protein>
    <submittedName>
        <fullName evidence="1">Uncharacterized protein</fullName>
    </submittedName>
</protein>